<dbReference type="EMBL" id="HF679024">
    <property type="protein sequence ID" value="CCT64992.1"/>
    <property type="molecule type" value="Genomic_DNA"/>
</dbReference>
<dbReference type="VEuPathDB" id="FungiDB:FFUJ_03738"/>
<name>S0DUC4_GIBF5</name>
<reference evidence="11 12" key="1">
    <citation type="journal article" date="2013" name="PLoS Pathog.">
        <title>Deciphering the cryptic genome: genome-wide analyses of the rice pathogen Fusarium fujikuroi reveal complex regulation of secondary metabolism and novel metabolites.</title>
        <authorList>
            <person name="Wiemann P."/>
            <person name="Sieber C.M."/>
            <person name="von Bargen K.W."/>
            <person name="Studt L."/>
            <person name="Niehaus E.M."/>
            <person name="Espino J.J."/>
            <person name="Huss K."/>
            <person name="Michielse C.B."/>
            <person name="Albermann S."/>
            <person name="Wagner D."/>
            <person name="Bergner S.V."/>
            <person name="Connolly L.R."/>
            <person name="Fischer A."/>
            <person name="Reuter G."/>
            <person name="Kleigrewe K."/>
            <person name="Bald T."/>
            <person name="Wingfield B.D."/>
            <person name="Ophir R."/>
            <person name="Freeman S."/>
            <person name="Hippler M."/>
            <person name="Smith K.M."/>
            <person name="Brown D.W."/>
            <person name="Proctor R.H."/>
            <person name="Munsterkotter M."/>
            <person name="Freitag M."/>
            <person name="Humpf H.U."/>
            <person name="Guldener U."/>
            <person name="Tudzynski B."/>
        </authorList>
    </citation>
    <scope>NUCLEOTIDE SEQUENCE [LARGE SCALE GENOMIC DNA]</scope>
    <source>
        <strain evidence="12">CBS 195.34 / IMI 58289 / NRRL A-6831</strain>
    </source>
</reference>
<dbReference type="Proteomes" id="UP000016800">
    <property type="component" value="Chromosome II"/>
</dbReference>
<dbReference type="GO" id="GO:0005739">
    <property type="term" value="C:mitochondrion"/>
    <property type="evidence" value="ECO:0007669"/>
    <property type="project" value="UniProtKB-SubCell"/>
</dbReference>
<organism evidence="11 12">
    <name type="scientific">Gibberella fujikuroi (strain CBS 195.34 / IMI 58289 / NRRL A-6831)</name>
    <name type="common">Bakanae and foot rot disease fungus</name>
    <name type="synonym">Fusarium fujikuroi</name>
    <dbReference type="NCBI Taxonomy" id="1279085"/>
    <lineage>
        <taxon>Eukaryota</taxon>
        <taxon>Fungi</taxon>
        <taxon>Dikarya</taxon>
        <taxon>Ascomycota</taxon>
        <taxon>Pezizomycotina</taxon>
        <taxon>Sordariomycetes</taxon>
        <taxon>Hypocreomycetidae</taxon>
        <taxon>Hypocreales</taxon>
        <taxon>Nectriaceae</taxon>
        <taxon>Fusarium</taxon>
        <taxon>Fusarium fujikuroi species complex</taxon>
    </lineage>
</organism>
<evidence type="ECO:0000256" key="2">
    <source>
        <dbReference type="ARBA" id="ARBA00004240"/>
    </source>
</evidence>
<dbReference type="GO" id="GO:0016020">
    <property type="term" value="C:membrane"/>
    <property type="evidence" value="ECO:0007669"/>
    <property type="project" value="UniProtKB-SubCell"/>
</dbReference>
<dbReference type="SUPFAM" id="SSF53474">
    <property type="entry name" value="alpha/beta-Hydrolases"/>
    <property type="match status" value="1"/>
</dbReference>
<dbReference type="Pfam" id="PF00271">
    <property type="entry name" value="Helicase_C"/>
    <property type="match status" value="1"/>
</dbReference>
<dbReference type="GO" id="GO:0005783">
    <property type="term" value="C:endoplasmic reticulum"/>
    <property type="evidence" value="ECO:0007669"/>
    <property type="project" value="UniProtKB-SubCell"/>
</dbReference>
<feature type="domain" description="Helicase C-terminal" evidence="10">
    <location>
        <begin position="515"/>
        <end position="702"/>
    </location>
</feature>
<keyword evidence="12" id="KW-1185">Reference proteome</keyword>
<evidence type="ECO:0000256" key="7">
    <source>
        <dbReference type="ARBA" id="ARBA00023128"/>
    </source>
</evidence>
<evidence type="ECO:0000313" key="12">
    <source>
        <dbReference type="Proteomes" id="UP000016800"/>
    </source>
</evidence>
<evidence type="ECO:0000256" key="3">
    <source>
        <dbReference type="ARBA" id="ARBA00004370"/>
    </source>
</evidence>
<evidence type="ECO:0000256" key="9">
    <source>
        <dbReference type="SAM" id="MobiDB-lite"/>
    </source>
</evidence>
<dbReference type="InterPro" id="IPR027417">
    <property type="entry name" value="P-loop_NTPase"/>
</dbReference>
<dbReference type="GeneID" id="35397219"/>
<dbReference type="GO" id="GO:0003676">
    <property type="term" value="F:nucleic acid binding"/>
    <property type="evidence" value="ECO:0007669"/>
    <property type="project" value="InterPro"/>
</dbReference>
<keyword evidence="6" id="KW-0067">ATP-binding</keyword>
<dbReference type="SUPFAM" id="SSF52540">
    <property type="entry name" value="P-loop containing nucleoside triphosphate hydrolases"/>
    <property type="match status" value="1"/>
</dbReference>
<dbReference type="InterPro" id="IPR029058">
    <property type="entry name" value="AB_hydrolase_fold"/>
</dbReference>
<gene>
    <name evidence="11" type="ORF">FFUJ_03738</name>
</gene>
<sequence>MAFSSNRTIATPPAASGPEVSFGSCLPEDRVSNEPGSIGHTNSASIIAVHGLGPPAKGEKKHAFDTWRTQSGQKGRLWLQKDLPDHISDCRIFLYQYNTTAAYGRGLDEFRSKADNLLEVINIERRDCPERPILLLGHSIGGFLIQQALINAHRNPGYSAIKDNTTGIVFFGTPHEPNTQKLGDIGTAIAREVGHEARSGLIESLQAGSIFSELESWRHQALQYNTVSFWGSSDTMVSRKSVILGLPGDVWKIVELDANHRGLCKFGNSDKDQHNLKLVVENIKRIYQLAIVKPESHGAYYPDTSGVQTPRTSEYSQDMHHDILEDIRRVALSTTNETEQLVMTPSKESQLQDDELNVQDSLQTALDHSANKDVPSITGSSVQELLIAETEVIESLAQDKLYSQIPFELLVVIWQNYSTSDRSPVAHRLPFDHSAPGVSNITNSLTETITEASKPTAKVEANVIIATPGSLLSCIRRRHVETSQVRFLIIDDVDYLVDCQGLGQQCMSVARASPQTIQFLLFSDQSTSTSGYIYNMLKSNTWENHELKAIELSTNKIAHLLFRCGGEREKLDIICKLPGVVTISHAVTNLFDTTDDGGMQSLLEKFVTGQAQVLITTDCKTRGLSLPSSSMVINYDVPDADAYRYTRQASRAGKAGRFGFAVNLVSSEKELEDLLSVATSQCIDIVMGGSDEEREKEKEKERKRDIVGDFLYASFMREIALKHAVGLGSQPNVVPVTEPVVDGPRRPVEVGWHPVGGFAGKWFAEETGLGKMITEKINKYPDPTQHWAVLVGDYAHQLWMDENFDVIYTNAKIERDEWRTFPVGETRFNDDALRRAGESVIHSIRERQPTYNLITNNCQTYVLQLLDAIKVGVNKEFGTTLAVYERVFGPGKIKDLFDGQEKPEDQQQHQIEQGGEPGAEAGIQEPMHPGRSDTVNLAQDVMNQNTNQLDTEREMERHEDEKDEKEKKKKGFFSRFKRSNS</sequence>
<evidence type="ECO:0000256" key="5">
    <source>
        <dbReference type="ARBA" id="ARBA00022824"/>
    </source>
</evidence>
<feature type="region of interest" description="Disordered" evidence="9">
    <location>
        <begin position="1"/>
        <end position="22"/>
    </location>
</feature>
<feature type="compositionally biased region" description="Polar residues" evidence="9">
    <location>
        <begin position="933"/>
        <end position="949"/>
    </location>
</feature>
<dbReference type="PANTHER" id="PTHR48182">
    <property type="entry name" value="PROTEIN SERAC1"/>
    <property type="match status" value="1"/>
</dbReference>
<dbReference type="InterPro" id="IPR011545">
    <property type="entry name" value="DEAD/DEAH_box_helicase_dom"/>
</dbReference>
<evidence type="ECO:0000256" key="8">
    <source>
        <dbReference type="ARBA" id="ARBA00023136"/>
    </source>
</evidence>
<evidence type="ECO:0000256" key="4">
    <source>
        <dbReference type="ARBA" id="ARBA00022741"/>
    </source>
</evidence>
<evidence type="ECO:0000313" key="11">
    <source>
        <dbReference type="EMBL" id="CCT64992.1"/>
    </source>
</evidence>
<dbReference type="GO" id="GO:0005524">
    <property type="term" value="F:ATP binding"/>
    <property type="evidence" value="ECO:0007669"/>
    <property type="project" value="UniProtKB-KW"/>
</dbReference>
<feature type="compositionally biased region" description="Basic and acidic residues" evidence="9">
    <location>
        <begin position="950"/>
        <end position="966"/>
    </location>
</feature>
<feature type="region of interest" description="Disordered" evidence="9">
    <location>
        <begin position="894"/>
        <end position="981"/>
    </location>
</feature>
<dbReference type="InterPro" id="IPR052374">
    <property type="entry name" value="SERAC1"/>
</dbReference>
<proteinExistence type="predicted"/>
<dbReference type="Gene3D" id="3.40.50.300">
    <property type="entry name" value="P-loop containing nucleotide triphosphate hydrolases"/>
    <property type="match status" value="2"/>
</dbReference>
<evidence type="ECO:0000259" key="10">
    <source>
        <dbReference type="PROSITE" id="PS51194"/>
    </source>
</evidence>
<evidence type="ECO:0000256" key="1">
    <source>
        <dbReference type="ARBA" id="ARBA00004173"/>
    </source>
</evidence>
<keyword evidence="8" id="KW-0472">Membrane</keyword>
<accession>S0DUC4</accession>
<dbReference type="Pfam" id="PF00270">
    <property type="entry name" value="DEAD"/>
    <property type="match status" value="1"/>
</dbReference>
<keyword evidence="5" id="KW-0256">Endoplasmic reticulum</keyword>
<feature type="compositionally biased region" description="Basic residues" evidence="9">
    <location>
        <begin position="967"/>
        <end position="981"/>
    </location>
</feature>
<protein>
    <recommendedName>
        <fullName evidence="10">Helicase C-terminal domain-containing protein</fullName>
    </recommendedName>
</protein>
<dbReference type="HOGENOM" id="CLU_303483_0_0_1"/>
<evidence type="ECO:0000256" key="6">
    <source>
        <dbReference type="ARBA" id="ARBA00022840"/>
    </source>
</evidence>
<dbReference type="RefSeq" id="XP_023427073.1">
    <property type="nucleotide sequence ID" value="XM_023573056.1"/>
</dbReference>
<dbReference type="PROSITE" id="PS51194">
    <property type="entry name" value="HELICASE_CTER"/>
    <property type="match status" value="1"/>
</dbReference>
<dbReference type="InterPro" id="IPR001650">
    <property type="entry name" value="Helicase_C-like"/>
</dbReference>
<dbReference type="AlphaFoldDB" id="S0DUC4"/>
<comment type="subcellular location">
    <subcellularLocation>
        <location evidence="2">Endoplasmic reticulum</location>
    </subcellularLocation>
    <subcellularLocation>
        <location evidence="3">Membrane</location>
    </subcellularLocation>
    <subcellularLocation>
        <location evidence="1">Mitochondrion</location>
    </subcellularLocation>
</comment>
<dbReference type="STRING" id="1279085.S0DUC4"/>
<keyword evidence="4" id="KW-0547">Nucleotide-binding</keyword>
<feature type="compositionally biased region" description="Basic and acidic residues" evidence="9">
    <location>
        <begin position="894"/>
        <end position="907"/>
    </location>
</feature>
<keyword evidence="7" id="KW-0496">Mitochondrion</keyword>
<dbReference type="Gene3D" id="3.40.50.1820">
    <property type="entry name" value="alpha/beta hydrolase"/>
    <property type="match status" value="1"/>
</dbReference>
<dbReference type="PANTHER" id="PTHR48182:SF2">
    <property type="entry name" value="PROTEIN SERAC1"/>
    <property type="match status" value="1"/>
</dbReference>